<feature type="transmembrane region" description="Helical" evidence="12">
    <location>
        <begin position="376"/>
        <end position="396"/>
    </location>
</feature>
<keyword evidence="8 12" id="KW-0256">Endoplasmic reticulum</keyword>
<evidence type="ECO:0000256" key="3">
    <source>
        <dbReference type="ARBA" id="ARBA00006065"/>
    </source>
</evidence>
<evidence type="ECO:0000313" key="13">
    <source>
        <dbReference type="EMBL" id="PSS25290.1"/>
    </source>
</evidence>
<keyword evidence="10 12" id="KW-0472">Membrane</keyword>
<comment type="pathway">
    <text evidence="2">Glycolipid biosynthesis; glycosylphosphatidylinositol-anchor biosynthesis.</text>
</comment>
<proteinExistence type="inferred from homology"/>
<accession>A0A2T3BAH6</accession>
<keyword evidence="7 12" id="KW-0812">Transmembrane</keyword>
<evidence type="ECO:0000256" key="2">
    <source>
        <dbReference type="ARBA" id="ARBA00004687"/>
    </source>
</evidence>
<dbReference type="InterPro" id="IPR005599">
    <property type="entry name" value="GPI_mannosylTrfase"/>
</dbReference>
<evidence type="ECO:0000256" key="8">
    <source>
        <dbReference type="ARBA" id="ARBA00022824"/>
    </source>
</evidence>
<dbReference type="Proteomes" id="UP000241818">
    <property type="component" value="Unassembled WGS sequence"/>
</dbReference>
<keyword evidence="9 12" id="KW-1133">Transmembrane helix</keyword>
<dbReference type="GeneID" id="36574367"/>
<name>A0A2T3BAH6_AMORE</name>
<gene>
    <name evidence="13" type="ORF">M430DRAFT_33055</name>
</gene>
<dbReference type="EC" id="2.4.1.-" evidence="12"/>
<dbReference type="FunCoup" id="A0A2T3BAH6">
    <property type="interactions" value="850"/>
</dbReference>
<dbReference type="OrthoDB" id="416834at2759"/>
<comment type="similarity">
    <text evidence="3">Belongs to the glycosyltransferase 22 family. PIGB subfamily.</text>
</comment>
<reference evidence="13 14" key="1">
    <citation type="journal article" date="2018" name="New Phytol.">
        <title>Comparative genomics and transcriptomics depict ericoid mycorrhizal fungi as versatile saprotrophs and plant mutualists.</title>
        <authorList>
            <person name="Martino E."/>
            <person name="Morin E."/>
            <person name="Grelet G.A."/>
            <person name="Kuo A."/>
            <person name="Kohler A."/>
            <person name="Daghino S."/>
            <person name="Barry K.W."/>
            <person name="Cichocki N."/>
            <person name="Clum A."/>
            <person name="Dockter R.B."/>
            <person name="Hainaut M."/>
            <person name="Kuo R.C."/>
            <person name="LaButti K."/>
            <person name="Lindahl B.D."/>
            <person name="Lindquist E.A."/>
            <person name="Lipzen A."/>
            <person name="Khouja H.R."/>
            <person name="Magnuson J."/>
            <person name="Murat C."/>
            <person name="Ohm R.A."/>
            <person name="Singer S.W."/>
            <person name="Spatafora J.W."/>
            <person name="Wang M."/>
            <person name="Veneault-Fourrey C."/>
            <person name="Henrissat B."/>
            <person name="Grigoriev I.V."/>
            <person name="Martin F.M."/>
            <person name="Perotto S."/>
        </authorList>
    </citation>
    <scope>NUCLEOTIDE SEQUENCE [LARGE SCALE GENOMIC DNA]</scope>
    <source>
        <strain evidence="13 14">ATCC 22711</strain>
    </source>
</reference>
<dbReference type="GO" id="GO:0000026">
    <property type="term" value="F:alpha-1,2-mannosyltransferase activity"/>
    <property type="evidence" value="ECO:0007669"/>
    <property type="project" value="TreeGrafter"/>
</dbReference>
<keyword evidence="4" id="KW-0337">GPI-anchor biosynthesis</keyword>
<evidence type="ECO:0000256" key="7">
    <source>
        <dbReference type="ARBA" id="ARBA00022692"/>
    </source>
</evidence>
<keyword evidence="6 13" id="KW-0808">Transferase</keyword>
<dbReference type="AlphaFoldDB" id="A0A2T3BAH6"/>
<feature type="transmembrane region" description="Helical" evidence="12">
    <location>
        <begin position="246"/>
        <end position="270"/>
    </location>
</feature>
<keyword evidence="5 12" id="KW-0328">Glycosyltransferase</keyword>
<dbReference type="RefSeq" id="XP_024723889.1">
    <property type="nucleotide sequence ID" value="XM_024866286.1"/>
</dbReference>
<evidence type="ECO:0000256" key="4">
    <source>
        <dbReference type="ARBA" id="ARBA00022502"/>
    </source>
</evidence>
<feature type="transmembrane region" description="Helical" evidence="12">
    <location>
        <begin position="291"/>
        <end position="311"/>
    </location>
</feature>
<dbReference type="PANTHER" id="PTHR22760">
    <property type="entry name" value="GLYCOSYLTRANSFERASE"/>
    <property type="match status" value="1"/>
</dbReference>
<evidence type="ECO:0000256" key="9">
    <source>
        <dbReference type="ARBA" id="ARBA00022989"/>
    </source>
</evidence>
<keyword evidence="14" id="KW-1185">Reference proteome</keyword>
<evidence type="ECO:0000313" key="14">
    <source>
        <dbReference type="Proteomes" id="UP000241818"/>
    </source>
</evidence>
<dbReference type="InParanoid" id="A0A2T3BAH6"/>
<organism evidence="13 14">
    <name type="scientific">Amorphotheca resinae ATCC 22711</name>
    <dbReference type="NCBI Taxonomy" id="857342"/>
    <lineage>
        <taxon>Eukaryota</taxon>
        <taxon>Fungi</taxon>
        <taxon>Dikarya</taxon>
        <taxon>Ascomycota</taxon>
        <taxon>Pezizomycotina</taxon>
        <taxon>Leotiomycetes</taxon>
        <taxon>Helotiales</taxon>
        <taxon>Amorphothecaceae</taxon>
        <taxon>Amorphotheca</taxon>
    </lineage>
</organism>
<comment type="subcellular location">
    <subcellularLocation>
        <location evidence="1 12">Endoplasmic reticulum membrane</location>
        <topology evidence="1 12">Multi-pass membrane protein</topology>
    </subcellularLocation>
</comment>
<feature type="transmembrane region" description="Helical" evidence="12">
    <location>
        <begin position="345"/>
        <end position="369"/>
    </location>
</feature>
<dbReference type="PANTHER" id="PTHR22760:SF4">
    <property type="entry name" value="GPI MANNOSYLTRANSFERASE 3"/>
    <property type="match status" value="1"/>
</dbReference>
<dbReference type="Pfam" id="PF03901">
    <property type="entry name" value="Glyco_transf_22"/>
    <property type="match status" value="1"/>
</dbReference>
<dbReference type="STRING" id="857342.A0A2T3BAH6"/>
<evidence type="ECO:0000256" key="1">
    <source>
        <dbReference type="ARBA" id="ARBA00004477"/>
    </source>
</evidence>
<protein>
    <recommendedName>
        <fullName evidence="12">Mannosyltransferase</fullName>
        <ecNumber evidence="12">2.4.1.-</ecNumber>
    </recommendedName>
</protein>
<comment type="function">
    <text evidence="11">Mannosyltransferase involved in glycosylphosphatidylinositol-anchor biosynthesis. Transfers the third mannose to Man2-GlcN-acyl-PI during GPI precursor assembly.</text>
</comment>
<dbReference type="UniPathway" id="UPA00196"/>
<evidence type="ECO:0000256" key="11">
    <source>
        <dbReference type="ARBA" id="ARBA00024708"/>
    </source>
</evidence>
<dbReference type="EMBL" id="KZ679007">
    <property type="protein sequence ID" value="PSS25290.1"/>
    <property type="molecule type" value="Genomic_DNA"/>
</dbReference>
<sequence>MSSNSEPPTSTQGHDGKEEQEMLDFAARHDNKLHPLVNEQMANDVYTVLTAFRCINALCVWTFFQPDEYFQSLEPAWQMAFGPESGAWITWEWQHQLRSSLHPALFAVIYYVVNKPMEFLGFFPQFRALILSVLPNIVQALIAGVGNYFTWQLAQRMYGVGSHTAWTTLLMMLFSPWEWFCSTRTFSNCLETTMTITALYFWPWQMTIDAAPPSITVSNKSQAAPTPTKDSPGIFQTPGSIKHLRISLLLAIGACILRPTNLLIWFCILMPTLTRLLSSTSPNSRVPFSDYLILLREGLLCGSFVLLVTAVSDRLYFGEWTFPPYQWLYFNVSQDLAVFYGRNDWHYYLTQGLPLLLTTYLPFALVGLWESTSGHGLRFLFATVIFTMIGSLSLISHKEVRFIYPLLPLLHLITAPTLASFFYTTTTTVHPPASPSTSKTSTIIVARRKLLLGLMLILNLGISGYTTFYQQSGVISATKFLRSEYEALALDSRGVPLSSPDANKYEFEGAPKITDFDDRETFAAFLMPCHSTPWRSQLIYPGLKAWALTCEPPLGMAKDSEERARYRDEADRFYDDPVGFLKREVNTKERPWPRYVVGFEGVEDVLREYYESEMKGFKVRERWRAANSHWHDDWRRKGDVVVWEFVDGSKMEESE</sequence>
<evidence type="ECO:0000256" key="5">
    <source>
        <dbReference type="ARBA" id="ARBA00022676"/>
    </source>
</evidence>
<evidence type="ECO:0000256" key="6">
    <source>
        <dbReference type="ARBA" id="ARBA00022679"/>
    </source>
</evidence>
<dbReference type="GO" id="GO:0006506">
    <property type="term" value="P:GPI anchor biosynthetic process"/>
    <property type="evidence" value="ECO:0007669"/>
    <property type="project" value="UniProtKB-UniPathway"/>
</dbReference>
<evidence type="ECO:0000256" key="10">
    <source>
        <dbReference type="ARBA" id="ARBA00023136"/>
    </source>
</evidence>
<feature type="transmembrane region" description="Helical" evidence="12">
    <location>
        <begin position="402"/>
        <end position="429"/>
    </location>
</feature>
<feature type="transmembrane region" description="Helical" evidence="12">
    <location>
        <begin position="450"/>
        <end position="469"/>
    </location>
</feature>
<evidence type="ECO:0000256" key="12">
    <source>
        <dbReference type="RuleBase" id="RU363075"/>
    </source>
</evidence>
<dbReference type="GO" id="GO:0005789">
    <property type="term" value="C:endoplasmic reticulum membrane"/>
    <property type="evidence" value="ECO:0007669"/>
    <property type="project" value="UniProtKB-SubCell"/>
</dbReference>